<dbReference type="OrthoDB" id="10492978at2759"/>
<sequence>VTTRDATRDATATTTGRGRRSGAFGYKPDAEANATVVLDCASKIRRAYGEKALIRVVRALRRHRNVCLVVTLGVGTATARETCEAEASCVATCEPAEGDDDGSRARLDVEIRRACGRRRRERERVIIRDDDSLEFAPCEAESVEDAVARALRVGDDDAETRAARRLQAVVPFNLGVSLTAEEREAKRNVKLSYEHQGVRGVEAYDTGDFLAYLPPDAGGRGVALGVAKPGRGHIYYERDAADEDLDDDDLHVDTDDELEEDY</sequence>
<keyword evidence="7" id="KW-0819">tRNA processing</keyword>
<dbReference type="GO" id="GO:0005634">
    <property type="term" value="C:nucleus"/>
    <property type="evidence" value="ECO:0007669"/>
    <property type="project" value="UniProtKB-SubCell"/>
</dbReference>
<evidence type="ECO:0000256" key="5">
    <source>
        <dbReference type="ARBA" id="ARBA00020264"/>
    </source>
</evidence>
<dbReference type="AlphaFoldDB" id="A4RTX4"/>
<feature type="non-terminal residue" evidence="10">
    <location>
        <position position="1"/>
    </location>
</feature>
<comment type="subcellular location">
    <subcellularLocation>
        <location evidence="2">Cytoplasm</location>
    </subcellularLocation>
    <subcellularLocation>
        <location evidence="1">Nucleus</location>
    </subcellularLocation>
</comment>
<gene>
    <name evidence="10" type="ORF">OSTLU_92381</name>
</gene>
<dbReference type="STRING" id="436017.A4RTX4"/>
<organism evidence="10 11">
    <name type="scientific">Ostreococcus lucimarinus (strain CCE9901)</name>
    <dbReference type="NCBI Taxonomy" id="436017"/>
    <lineage>
        <taxon>Eukaryota</taxon>
        <taxon>Viridiplantae</taxon>
        <taxon>Chlorophyta</taxon>
        <taxon>Mamiellophyceae</taxon>
        <taxon>Mamiellales</taxon>
        <taxon>Bathycoccaceae</taxon>
        <taxon>Ostreococcus</taxon>
    </lineage>
</organism>
<evidence type="ECO:0000313" key="10">
    <source>
        <dbReference type="EMBL" id="ABO94864.1"/>
    </source>
</evidence>
<dbReference type="GO" id="GO:0005829">
    <property type="term" value="C:cytosol"/>
    <property type="evidence" value="ECO:0007669"/>
    <property type="project" value="TreeGrafter"/>
</dbReference>
<evidence type="ECO:0000256" key="1">
    <source>
        <dbReference type="ARBA" id="ARBA00004123"/>
    </source>
</evidence>
<feature type="compositionally biased region" description="Acidic residues" evidence="9">
    <location>
        <begin position="240"/>
        <end position="262"/>
    </location>
</feature>
<dbReference type="PANTHER" id="PTHR15641">
    <property type="entry name" value="ELONGATOR COMPLEX PROTEIN 5"/>
    <property type="match status" value="1"/>
</dbReference>
<dbReference type="OMA" id="HIYYERD"/>
<evidence type="ECO:0000256" key="8">
    <source>
        <dbReference type="ARBA" id="ARBA00023242"/>
    </source>
</evidence>
<keyword evidence="8" id="KW-0539">Nucleus</keyword>
<comment type="similarity">
    <text evidence="4">Belongs to the ELP5 family.</text>
</comment>
<evidence type="ECO:0000256" key="6">
    <source>
        <dbReference type="ARBA" id="ARBA00022490"/>
    </source>
</evidence>
<feature type="region of interest" description="Disordered" evidence="9">
    <location>
        <begin position="238"/>
        <end position="262"/>
    </location>
</feature>
<keyword evidence="6" id="KW-0963">Cytoplasm</keyword>
<evidence type="ECO:0000256" key="4">
    <source>
        <dbReference type="ARBA" id="ARBA00009567"/>
    </source>
</evidence>
<name>A4RTX4_OSTLU</name>
<dbReference type="EMBL" id="CP000583">
    <property type="protein sequence ID" value="ABO94864.1"/>
    <property type="molecule type" value="Genomic_DNA"/>
</dbReference>
<keyword evidence="11" id="KW-1185">Reference proteome</keyword>
<dbReference type="GeneID" id="5000600"/>
<dbReference type="eggNOG" id="ENOG502QTQT">
    <property type="taxonomic scope" value="Eukaryota"/>
</dbReference>
<dbReference type="GO" id="GO:0033588">
    <property type="term" value="C:elongator holoenzyme complex"/>
    <property type="evidence" value="ECO:0007669"/>
    <property type="project" value="InterPro"/>
</dbReference>
<dbReference type="UniPathway" id="UPA00988"/>
<dbReference type="RefSeq" id="XP_001416571.1">
    <property type="nucleotide sequence ID" value="XM_001416534.1"/>
</dbReference>
<protein>
    <recommendedName>
        <fullName evidence="5">Elongator complex protein 5</fullName>
    </recommendedName>
</protein>
<accession>A4RTX4</accession>
<evidence type="ECO:0000256" key="3">
    <source>
        <dbReference type="ARBA" id="ARBA00005043"/>
    </source>
</evidence>
<proteinExistence type="inferred from homology"/>
<dbReference type="PANTHER" id="PTHR15641:SF1">
    <property type="entry name" value="ELONGATOR COMPLEX PROTEIN 5"/>
    <property type="match status" value="1"/>
</dbReference>
<dbReference type="Proteomes" id="UP000001568">
    <property type="component" value="Chromosome 3"/>
</dbReference>
<dbReference type="InterPro" id="IPR019519">
    <property type="entry name" value="Elp5"/>
</dbReference>
<evidence type="ECO:0000256" key="9">
    <source>
        <dbReference type="SAM" id="MobiDB-lite"/>
    </source>
</evidence>
<dbReference type="Gramene" id="ABO94864">
    <property type="protein sequence ID" value="ABO94864"/>
    <property type="gene ID" value="OSTLU_92381"/>
</dbReference>
<dbReference type="HOGENOM" id="CLU_1176816_0_0_1"/>
<dbReference type="GO" id="GO:0002098">
    <property type="term" value="P:tRNA wobble uridine modification"/>
    <property type="evidence" value="ECO:0007669"/>
    <property type="project" value="InterPro"/>
</dbReference>
<comment type="pathway">
    <text evidence="3">tRNA modification; 5-methoxycarbonylmethyl-2-thiouridine-tRNA biosynthesis.</text>
</comment>
<evidence type="ECO:0000256" key="7">
    <source>
        <dbReference type="ARBA" id="ARBA00022694"/>
    </source>
</evidence>
<dbReference type="GO" id="GO:0000049">
    <property type="term" value="F:tRNA binding"/>
    <property type="evidence" value="ECO:0007669"/>
    <property type="project" value="TreeGrafter"/>
</dbReference>
<evidence type="ECO:0000256" key="2">
    <source>
        <dbReference type="ARBA" id="ARBA00004496"/>
    </source>
</evidence>
<dbReference type="KEGG" id="olu:OSTLU_92381"/>
<reference evidence="10 11" key="1">
    <citation type="journal article" date="2007" name="Proc. Natl. Acad. Sci. U.S.A.">
        <title>The tiny eukaryote Ostreococcus provides genomic insights into the paradox of plankton speciation.</title>
        <authorList>
            <person name="Palenik B."/>
            <person name="Grimwood J."/>
            <person name="Aerts A."/>
            <person name="Rouze P."/>
            <person name="Salamov A."/>
            <person name="Putnam N."/>
            <person name="Dupont C."/>
            <person name="Jorgensen R."/>
            <person name="Derelle E."/>
            <person name="Rombauts S."/>
            <person name="Zhou K."/>
            <person name="Otillar R."/>
            <person name="Merchant S.S."/>
            <person name="Podell S."/>
            <person name="Gaasterland T."/>
            <person name="Napoli C."/>
            <person name="Gendler K."/>
            <person name="Manuell A."/>
            <person name="Tai V."/>
            <person name="Vallon O."/>
            <person name="Piganeau G."/>
            <person name="Jancek S."/>
            <person name="Heijde M."/>
            <person name="Jabbari K."/>
            <person name="Bowler C."/>
            <person name="Lohr M."/>
            <person name="Robbens S."/>
            <person name="Werner G."/>
            <person name="Dubchak I."/>
            <person name="Pazour G.J."/>
            <person name="Ren Q."/>
            <person name="Paulsen I."/>
            <person name="Delwiche C."/>
            <person name="Schmutz J."/>
            <person name="Rokhsar D."/>
            <person name="Van de Peer Y."/>
            <person name="Moreau H."/>
            <person name="Grigoriev I.V."/>
        </authorList>
    </citation>
    <scope>NUCLEOTIDE SEQUENCE [LARGE SCALE GENOMIC DNA]</scope>
    <source>
        <strain evidence="10 11">CCE9901</strain>
    </source>
</reference>
<feature type="region of interest" description="Disordered" evidence="9">
    <location>
        <begin position="1"/>
        <end position="25"/>
    </location>
</feature>
<evidence type="ECO:0000313" key="11">
    <source>
        <dbReference type="Proteomes" id="UP000001568"/>
    </source>
</evidence>